<dbReference type="InterPro" id="IPR052056">
    <property type="entry name" value="Mono-ARTD/PARP"/>
</dbReference>
<evidence type="ECO:0000256" key="3">
    <source>
        <dbReference type="ARBA" id="ARBA00022679"/>
    </source>
</evidence>
<dbReference type="Gene3D" id="3.30.70.330">
    <property type="match status" value="1"/>
</dbReference>
<sequence>MCQKNLLNGNQLKVDRIEEINSVQVKTVSSNVSFESLKSYFRYRERSSGGDISSIQQQTSDTYIVSFKEKSETTSLNTSLLGPQRKAAPMPPRTNETSTETVDGVKINLMIGSISNASVDVIVNSTNKYLQLNDGSISKFILNAAGPQMQVECSQKYPQGISTCKIAITKGYNLSCKNVFHLTLPPWGKNSSHLTLANLTQIITICLHTAERMGAKSLAFPILGAGVLKYPIKKLPRTMYKAVKNYSNQNSSQIKDVYFVVYPQDTEIVKVG</sequence>
<dbReference type="EMBL" id="KQ431301">
    <property type="protein sequence ID" value="KOF63259.1"/>
    <property type="molecule type" value="Genomic_DNA"/>
</dbReference>
<dbReference type="STRING" id="37653.A0A0L8FHW2"/>
<dbReference type="SUPFAM" id="SSF52949">
    <property type="entry name" value="Macro domain-like"/>
    <property type="match status" value="1"/>
</dbReference>
<dbReference type="PROSITE" id="PS51154">
    <property type="entry name" value="MACRO"/>
    <property type="match status" value="1"/>
</dbReference>
<keyword evidence="5" id="KW-0539">Nucleus</keyword>
<dbReference type="GO" id="GO:0010629">
    <property type="term" value="P:negative regulation of gene expression"/>
    <property type="evidence" value="ECO:0007669"/>
    <property type="project" value="TreeGrafter"/>
</dbReference>
<proteinExistence type="predicted"/>
<feature type="region of interest" description="Disordered" evidence="6">
    <location>
        <begin position="75"/>
        <end position="100"/>
    </location>
</feature>
<evidence type="ECO:0000256" key="4">
    <source>
        <dbReference type="ARBA" id="ARBA00023027"/>
    </source>
</evidence>
<dbReference type="PANTHER" id="PTHR14453">
    <property type="entry name" value="PARP/ZINC FINGER CCCH TYPE DOMAIN CONTAINING PROTEIN"/>
    <property type="match status" value="1"/>
</dbReference>
<dbReference type="GO" id="GO:0005634">
    <property type="term" value="C:nucleus"/>
    <property type="evidence" value="ECO:0007669"/>
    <property type="project" value="UniProtKB-SubCell"/>
</dbReference>
<evidence type="ECO:0000256" key="2">
    <source>
        <dbReference type="ARBA" id="ARBA00022676"/>
    </source>
</evidence>
<dbReference type="GO" id="GO:0005737">
    <property type="term" value="C:cytoplasm"/>
    <property type="evidence" value="ECO:0007669"/>
    <property type="project" value="TreeGrafter"/>
</dbReference>
<keyword evidence="2" id="KW-0328">Glycosyltransferase</keyword>
<dbReference type="InterPro" id="IPR002589">
    <property type="entry name" value="Macro_dom"/>
</dbReference>
<dbReference type="Gene3D" id="3.40.220.10">
    <property type="entry name" value="Leucine Aminopeptidase, subunit E, domain 1"/>
    <property type="match status" value="1"/>
</dbReference>
<dbReference type="InterPro" id="IPR043472">
    <property type="entry name" value="Macro_dom-like"/>
</dbReference>
<dbReference type="AlphaFoldDB" id="A0A0L8FHW2"/>
<dbReference type="GO" id="GO:0003950">
    <property type="term" value="F:NAD+ poly-ADP-ribosyltransferase activity"/>
    <property type="evidence" value="ECO:0007669"/>
    <property type="project" value="TreeGrafter"/>
</dbReference>
<dbReference type="OrthoDB" id="10052316at2759"/>
<evidence type="ECO:0000256" key="1">
    <source>
        <dbReference type="ARBA" id="ARBA00004123"/>
    </source>
</evidence>
<organism evidence="8">
    <name type="scientific">Octopus bimaculoides</name>
    <name type="common">California two-spotted octopus</name>
    <dbReference type="NCBI Taxonomy" id="37653"/>
    <lineage>
        <taxon>Eukaryota</taxon>
        <taxon>Metazoa</taxon>
        <taxon>Spiralia</taxon>
        <taxon>Lophotrochozoa</taxon>
        <taxon>Mollusca</taxon>
        <taxon>Cephalopoda</taxon>
        <taxon>Coleoidea</taxon>
        <taxon>Octopodiformes</taxon>
        <taxon>Octopoda</taxon>
        <taxon>Incirrata</taxon>
        <taxon>Octopodidae</taxon>
        <taxon>Octopus</taxon>
    </lineage>
</organism>
<dbReference type="PANTHER" id="PTHR14453:SF70">
    <property type="entry name" value="PROTEIN MONO-ADP-RIBOSYLTRANSFERASE PARP9"/>
    <property type="match status" value="1"/>
</dbReference>
<evidence type="ECO:0000256" key="6">
    <source>
        <dbReference type="SAM" id="MobiDB-lite"/>
    </source>
</evidence>
<name>A0A0L8FHW2_OCTBM</name>
<dbReference type="SMART" id="SM00506">
    <property type="entry name" value="A1pp"/>
    <property type="match status" value="1"/>
</dbReference>
<reference evidence="8" key="1">
    <citation type="submission" date="2015-07" db="EMBL/GenBank/DDBJ databases">
        <title>MeaNS - Measles Nucleotide Surveillance Program.</title>
        <authorList>
            <person name="Tran T."/>
            <person name="Druce J."/>
        </authorList>
    </citation>
    <scope>NUCLEOTIDE SEQUENCE</scope>
    <source>
        <strain evidence="8">UCB-OBI-ISO-001</strain>
        <tissue evidence="8">Gonad</tissue>
    </source>
</reference>
<accession>A0A0L8FHW2</accession>
<dbReference type="InterPro" id="IPR012677">
    <property type="entry name" value="Nucleotide-bd_a/b_plait_sf"/>
</dbReference>
<dbReference type="GO" id="GO:0070212">
    <property type="term" value="P:protein poly-ADP-ribosylation"/>
    <property type="evidence" value="ECO:0007669"/>
    <property type="project" value="TreeGrafter"/>
</dbReference>
<dbReference type="GO" id="GO:0003714">
    <property type="term" value="F:transcription corepressor activity"/>
    <property type="evidence" value="ECO:0007669"/>
    <property type="project" value="TreeGrafter"/>
</dbReference>
<feature type="domain" description="Macro" evidence="7">
    <location>
        <begin position="94"/>
        <end position="272"/>
    </location>
</feature>
<dbReference type="Pfam" id="PF01661">
    <property type="entry name" value="Macro"/>
    <property type="match status" value="1"/>
</dbReference>
<keyword evidence="4" id="KW-0520">NAD</keyword>
<gene>
    <name evidence="8" type="ORF">OCBIM_22019781mg</name>
</gene>
<evidence type="ECO:0000256" key="5">
    <source>
        <dbReference type="ARBA" id="ARBA00023242"/>
    </source>
</evidence>
<protein>
    <recommendedName>
        <fullName evidence="7">Macro domain-containing protein</fullName>
    </recommendedName>
</protein>
<evidence type="ECO:0000259" key="7">
    <source>
        <dbReference type="PROSITE" id="PS51154"/>
    </source>
</evidence>
<keyword evidence="3" id="KW-0808">Transferase</keyword>
<dbReference type="GO" id="GO:1990404">
    <property type="term" value="F:NAD+-protein mono-ADP-ribosyltransferase activity"/>
    <property type="evidence" value="ECO:0007669"/>
    <property type="project" value="TreeGrafter"/>
</dbReference>
<dbReference type="GO" id="GO:0060335">
    <property type="term" value="P:positive regulation of type II interferon-mediated signaling pathway"/>
    <property type="evidence" value="ECO:0007669"/>
    <property type="project" value="TreeGrafter"/>
</dbReference>
<comment type="subcellular location">
    <subcellularLocation>
        <location evidence="1">Nucleus</location>
    </subcellularLocation>
</comment>
<dbReference type="GO" id="GO:0044389">
    <property type="term" value="F:ubiquitin-like protein ligase binding"/>
    <property type="evidence" value="ECO:0007669"/>
    <property type="project" value="TreeGrafter"/>
</dbReference>
<evidence type="ECO:0000313" key="8">
    <source>
        <dbReference type="EMBL" id="KOF63259.1"/>
    </source>
</evidence>